<proteinExistence type="predicted"/>
<dbReference type="EMBL" id="JANPWB010000010">
    <property type="protein sequence ID" value="KAJ1145739.1"/>
    <property type="molecule type" value="Genomic_DNA"/>
</dbReference>
<evidence type="ECO:0000256" key="1">
    <source>
        <dbReference type="SAM" id="MobiDB-lite"/>
    </source>
</evidence>
<protein>
    <recommendedName>
        <fullName evidence="4">GS catalytic domain-containing protein</fullName>
    </recommendedName>
</protein>
<dbReference type="GO" id="GO:0005737">
    <property type="term" value="C:cytoplasm"/>
    <property type="evidence" value="ECO:0007669"/>
    <property type="project" value="TreeGrafter"/>
</dbReference>
<dbReference type="Proteomes" id="UP001066276">
    <property type="component" value="Chromosome 6"/>
</dbReference>
<evidence type="ECO:0000313" key="3">
    <source>
        <dbReference type="Proteomes" id="UP001066276"/>
    </source>
</evidence>
<name>A0AAV7QZ09_PLEWA</name>
<dbReference type="GO" id="GO:0006542">
    <property type="term" value="P:glutamine biosynthetic process"/>
    <property type="evidence" value="ECO:0007669"/>
    <property type="project" value="InterPro"/>
</dbReference>
<organism evidence="2 3">
    <name type="scientific">Pleurodeles waltl</name>
    <name type="common">Iberian ribbed newt</name>
    <dbReference type="NCBI Taxonomy" id="8319"/>
    <lineage>
        <taxon>Eukaryota</taxon>
        <taxon>Metazoa</taxon>
        <taxon>Chordata</taxon>
        <taxon>Craniata</taxon>
        <taxon>Vertebrata</taxon>
        <taxon>Euteleostomi</taxon>
        <taxon>Amphibia</taxon>
        <taxon>Batrachia</taxon>
        <taxon>Caudata</taxon>
        <taxon>Salamandroidea</taxon>
        <taxon>Salamandridae</taxon>
        <taxon>Pleurodelinae</taxon>
        <taxon>Pleurodeles</taxon>
    </lineage>
</organism>
<dbReference type="PANTHER" id="PTHR20852:SF43">
    <property type="entry name" value="GLUTAMINE SYNTHETASE"/>
    <property type="match status" value="1"/>
</dbReference>
<feature type="region of interest" description="Disordered" evidence="1">
    <location>
        <begin position="138"/>
        <end position="162"/>
    </location>
</feature>
<gene>
    <name evidence="2" type="ORF">NDU88_012023</name>
</gene>
<keyword evidence="3" id="KW-1185">Reference proteome</keyword>
<reference evidence="2" key="1">
    <citation type="journal article" date="2022" name="bioRxiv">
        <title>Sequencing and chromosome-scale assembly of the giantPleurodeles waltlgenome.</title>
        <authorList>
            <person name="Brown T."/>
            <person name="Elewa A."/>
            <person name="Iarovenko S."/>
            <person name="Subramanian E."/>
            <person name="Araus A.J."/>
            <person name="Petzold A."/>
            <person name="Susuki M."/>
            <person name="Suzuki K.-i.T."/>
            <person name="Hayashi T."/>
            <person name="Toyoda A."/>
            <person name="Oliveira C."/>
            <person name="Osipova E."/>
            <person name="Leigh N.D."/>
            <person name="Simon A."/>
            <person name="Yun M.H."/>
        </authorList>
    </citation>
    <scope>NUCLEOTIDE SEQUENCE</scope>
    <source>
        <strain evidence="2">20211129_DDA</strain>
        <tissue evidence="2">Liver</tissue>
    </source>
</reference>
<dbReference type="AlphaFoldDB" id="A0AAV7QZ09"/>
<dbReference type="Gene3D" id="3.30.590.10">
    <property type="entry name" value="Glutamine synthetase/guanido kinase, catalytic domain"/>
    <property type="match status" value="2"/>
</dbReference>
<comment type="caution">
    <text evidence="2">The sequence shown here is derived from an EMBL/GenBank/DDBJ whole genome shotgun (WGS) entry which is preliminary data.</text>
</comment>
<evidence type="ECO:0000313" key="2">
    <source>
        <dbReference type="EMBL" id="KAJ1145739.1"/>
    </source>
</evidence>
<sequence length="162" mass="18803">MYLIPVQMFRDPFSLGPNKLVMCEVLKYNRKPAETNLRHTCESVMEKVKDFHPWFGMEQEHTLLGVSSGPFCHITYVLQRIVAPAGILEKLDEFPFEWSSAKKPMVKERSTPYIEDAIEKLSKRHDYHICMYDPHGGKDNSRRLTGQNETSRIHEFSSGVSR</sequence>
<dbReference type="GO" id="GO:0004356">
    <property type="term" value="F:glutamine synthetase activity"/>
    <property type="evidence" value="ECO:0007669"/>
    <property type="project" value="InterPro"/>
</dbReference>
<dbReference type="PANTHER" id="PTHR20852">
    <property type="entry name" value="GLUTAMINE SYNTHETASE"/>
    <property type="match status" value="1"/>
</dbReference>
<evidence type="ECO:0008006" key="4">
    <source>
        <dbReference type="Google" id="ProtNLM"/>
    </source>
</evidence>
<dbReference type="InterPro" id="IPR036651">
    <property type="entry name" value="Gln_synt_N_sf"/>
</dbReference>
<dbReference type="InterPro" id="IPR050292">
    <property type="entry name" value="Glutamine_Synthetase"/>
</dbReference>
<accession>A0AAV7QZ09</accession>
<dbReference type="Gene3D" id="3.10.20.70">
    <property type="entry name" value="Glutamine synthetase, N-terminal domain"/>
    <property type="match status" value="1"/>
</dbReference>